<keyword evidence="1" id="KW-0472">Membrane</keyword>
<keyword evidence="1" id="KW-0812">Transmembrane</keyword>
<dbReference type="EMBL" id="JBHTLU010000031">
    <property type="protein sequence ID" value="MFD1223171.1"/>
    <property type="molecule type" value="Genomic_DNA"/>
</dbReference>
<dbReference type="RefSeq" id="WP_345589257.1">
    <property type="nucleotide sequence ID" value="NZ_BAABJG010000015.1"/>
</dbReference>
<proteinExistence type="predicted"/>
<gene>
    <name evidence="2" type="ORF">ACFQ4B_23905</name>
</gene>
<feature type="transmembrane region" description="Helical" evidence="1">
    <location>
        <begin position="56"/>
        <end position="79"/>
    </location>
</feature>
<name>A0ABW3UTN8_9BACL</name>
<protein>
    <submittedName>
        <fullName evidence="2">Uncharacterized protein</fullName>
    </submittedName>
</protein>
<keyword evidence="1" id="KW-1133">Transmembrane helix</keyword>
<accession>A0ABW3UTN8</accession>
<evidence type="ECO:0000313" key="3">
    <source>
        <dbReference type="Proteomes" id="UP001597180"/>
    </source>
</evidence>
<reference evidence="3" key="1">
    <citation type="journal article" date="2019" name="Int. J. Syst. Evol. Microbiol.">
        <title>The Global Catalogue of Microorganisms (GCM) 10K type strain sequencing project: providing services to taxonomists for standard genome sequencing and annotation.</title>
        <authorList>
            <consortium name="The Broad Institute Genomics Platform"/>
            <consortium name="The Broad Institute Genome Sequencing Center for Infectious Disease"/>
            <person name="Wu L."/>
            <person name="Ma J."/>
        </authorList>
    </citation>
    <scope>NUCLEOTIDE SEQUENCE [LARGE SCALE GENOMIC DNA]</scope>
    <source>
        <strain evidence="3">CCUG 53270</strain>
    </source>
</reference>
<feature type="transmembrane region" description="Helical" evidence="1">
    <location>
        <begin position="12"/>
        <end position="36"/>
    </location>
</feature>
<feature type="transmembrane region" description="Helical" evidence="1">
    <location>
        <begin position="91"/>
        <end position="114"/>
    </location>
</feature>
<dbReference type="Proteomes" id="UP001597180">
    <property type="component" value="Unassembled WGS sequence"/>
</dbReference>
<evidence type="ECO:0000256" key="1">
    <source>
        <dbReference type="SAM" id="Phobius"/>
    </source>
</evidence>
<comment type="caution">
    <text evidence="2">The sequence shown here is derived from an EMBL/GenBank/DDBJ whole genome shotgun (WGS) entry which is preliminary data.</text>
</comment>
<sequence>MLHKVKALGTEMNYAILSGFSVFLVFILHLIHWLMAPILLGAMEMHEHHHGAGEPLSVQTILFTVALLAVNGAGMYFAVRQLMLAWKQRKRGMHTYICCSISMVVLIVGIYSIIV</sequence>
<keyword evidence="3" id="KW-1185">Reference proteome</keyword>
<organism evidence="2 3">
    <name type="scientific">Paenibacillus vulneris</name>
    <dbReference type="NCBI Taxonomy" id="1133364"/>
    <lineage>
        <taxon>Bacteria</taxon>
        <taxon>Bacillati</taxon>
        <taxon>Bacillota</taxon>
        <taxon>Bacilli</taxon>
        <taxon>Bacillales</taxon>
        <taxon>Paenibacillaceae</taxon>
        <taxon>Paenibacillus</taxon>
    </lineage>
</organism>
<evidence type="ECO:0000313" key="2">
    <source>
        <dbReference type="EMBL" id="MFD1223171.1"/>
    </source>
</evidence>